<name>A0ACB8U8K9_9APHY</name>
<sequence length="315" mass="36215">MERPGSLAPSGRHEVWEKYRTTITEFLQRVRIPVEVLCSPSREAVEKLVLDYTEEWEKMGLTSDRWRPFFKVGIDLGAVGYGHTRVDVQAHIALFSILGMCIDEFVASDEALDGFTARLLSGTRQLDPLLDCMVDSLRHMPDFFPPYAAKCIVLSTIEFIDSCLHDKDVEGMKLHTAALPYINFKRMRNGLAAVYAFFVWDKFSFPDVNRYIQVIPEIMIYDCLCNDVLSFYKEQLVGEKDNYIHNRALVANKDVDVILSDVIDEVVRSVDAVRSVLQGEEKTTWETFLKSYTAFHYMTSRYRLTELLDGESVLF</sequence>
<reference evidence="1" key="1">
    <citation type="journal article" date="2021" name="Environ. Microbiol.">
        <title>Gene family expansions and transcriptome signatures uncover fungal adaptations to wood decay.</title>
        <authorList>
            <person name="Hage H."/>
            <person name="Miyauchi S."/>
            <person name="Viragh M."/>
            <person name="Drula E."/>
            <person name="Min B."/>
            <person name="Chaduli D."/>
            <person name="Navarro D."/>
            <person name="Favel A."/>
            <person name="Norest M."/>
            <person name="Lesage-Meessen L."/>
            <person name="Balint B."/>
            <person name="Merenyi Z."/>
            <person name="de Eugenio L."/>
            <person name="Morin E."/>
            <person name="Martinez A.T."/>
            <person name="Baldrian P."/>
            <person name="Stursova M."/>
            <person name="Martinez M.J."/>
            <person name="Novotny C."/>
            <person name="Magnuson J.K."/>
            <person name="Spatafora J.W."/>
            <person name="Maurice S."/>
            <person name="Pangilinan J."/>
            <person name="Andreopoulos W."/>
            <person name="LaButti K."/>
            <person name="Hundley H."/>
            <person name="Na H."/>
            <person name="Kuo A."/>
            <person name="Barry K."/>
            <person name="Lipzen A."/>
            <person name="Henrissat B."/>
            <person name="Riley R."/>
            <person name="Ahrendt S."/>
            <person name="Nagy L.G."/>
            <person name="Grigoriev I.V."/>
            <person name="Martin F."/>
            <person name="Rosso M.N."/>
        </authorList>
    </citation>
    <scope>NUCLEOTIDE SEQUENCE</scope>
    <source>
        <strain evidence="1">CBS 384.51</strain>
    </source>
</reference>
<accession>A0ACB8U8K9</accession>
<evidence type="ECO:0000313" key="2">
    <source>
        <dbReference type="Proteomes" id="UP001055072"/>
    </source>
</evidence>
<dbReference type="Proteomes" id="UP001055072">
    <property type="component" value="Unassembled WGS sequence"/>
</dbReference>
<protein>
    <submittedName>
        <fullName evidence="1">Isoprenoid synthase domain-containing protein</fullName>
    </submittedName>
</protein>
<comment type="caution">
    <text evidence="1">The sequence shown here is derived from an EMBL/GenBank/DDBJ whole genome shotgun (WGS) entry which is preliminary data.</text>
</comment>
<gene>
    <name evidence="1" type="ORF">BDY19DRAFT_992014</name>
</gene>
<proteinExistence type="predicted"/>
<keyword evidence="2" id="KW-1185">Reference proteome</keyword>
<evidence type="ECO:0000313" key="1">
    <source>
        <dbReference type="EMBL" id="KAI0090575.1"/>
    </source>
</evidence>
<organism evidence="1 2">
    <name type="scientific">Irpex rosettiformis</name>
    <dbReference type="NCBI Taxonomy" id="378272"/>
    <lineage>
        <taxon>Eukaryota</taxon>
        <taxon>Fungi</taxon>
        <taxon>Dikarya</taxon>
        <taxon>Basidiomycota</taxon>
        <taxon>Agaricomycotina</taxon>
        <taxon>Agaricomycetes</taxon>
        <taxon>Polyporales</taxon>
        <taxon>Irpicaceae</taxon>
        <taxon>Irpex</taxon>
    </lineage>
</organism>
<dbReference type="EMBL" id="MU274907">
    <property type="protein sequence ID" value="KAI0090575.1"/>
    <property type="molecule type" value="Genomic_DNA"/>
</dbReference>